<dbReference type="Gene3D" id="2.40.50.1070">
    <property type="match status" value="2"/>
</dbReference>
<accession>A0A0R2Q961</accession>
<keyword evidence="2 4" id="KW-0808">Transferase</keyword>
<dbReference type="PANTHER" id="PTHR11061">
    <property type="entry name" value="RNA M5U METHYLTRANSFERASE"/>
    <property type="match status" value="1"/>
</dbReference>
<dbReference type="GO" id="GO:0070041">
    <property type="term" value="F:rRNA (uridine-C5-)-methyltransferase activity"/>
    <property type="evidence" value="ECO:0007669"/>
    <property type="project" value="TreeGrafter"/>
</dbReference>
<dbReference type="EMBL" id="LIBJ01000223">
    <property type="protein sequence ID" value="KRO46881.1"/>
    <property type="molecule type" value="Genomic_DNA"/>
</dbReference>
<evidence type="ECO:0000256" key="2">
    <source>
        <dbReference type="ARBA" id="ARBA00022679"/>
    </source>
</evidence>
<organism evidence="5 6">
    <name type="scientific">Acidimicrobiia bacterium BACL6 MAG-120924-bin43</name>
    <dbReference type="NCBI Taxonomy" id="1655583"/>
    <lineage>
        <taxon>Bacteria</taxon>
        <taxon>Bacillati</taxon>
        <taxon>Actinomycetota</taxon>
        <taxon>Acidimicrobiia</taxon>
        <taxon>acIV cluster</taxon>
    </lineage>
</organism>
<keyword evidence="3 4" id="KW-0949">S-adenosyl-L-methionine</keyword>
<comment type="caution">
    <text evidence="5">The sequence shown here is derived from an EMBL/GenBank/DDBJ whole genome shotgun (WGS) entry which is preliminary data.</text>
</comment>
<dbReference type="InterPro" id="IPR029063">
    <property type="entry name" value="SAM-dependent_MTases_sf"/>
</dbReference>
<feature type="binding site" evidence="4">
    <location>
        <position position="180"/>
    </location>
    <ligand>
        <name>S-adenosyl-L-methionine</name>
        <dbReference type="ChEBI" id="CHEBI:59789"/>
    </ligand>
</feature>
<evidence type="ECO:0000313" key="5">
    <source>
        <dbReference type="EMBL" id="KRO46881.1"/>
    </source>
</evidence>
<evidence type="ECO:0008006" key="7">
    <source>
        <dbReference type="Google" id="ProtNLM"/>
    </source>
</evidence>
<dbReference type="PANTHER" id="PTHR11061:SF30">
    <property type="entry name" value="TRNA (URACIL(54)-C(5))-METHYLTRANSFERASE"/>
    <property type="match status" value="1"/>
</dbReference>
<dbReference type="Proteomes" id="UP000051017">
    <property type="component" value="Unassembled WGS sequence"/>
</dbReference>
<evidence type="ECO:0000313" key="6">
    <source>
        <dbReference type="Proteomes" id="UP000051017"/>
    </source>
</evidence>
<dbReference type="SUPFAM" id="SSF53335">
    <property type="entry name" value="S-adenosyl-L-methionine-dependent methyltransferases"/>
    <property type="match status" value="1"/>
</dbReference>
<evidence type="ECO:0000256" key="1">
    <source>
        <dbReference type="ARBA" id="ARBA00022603"/>
    </source>
</evidence>
<evidence type="ECO:0000256" key="4">
    <source>
        <dbReference type="PROSITE-ProRule" id="PRU01024"/>
    </source>
</evidence>
<feature type="binding site" evidence="4">
    <location>
        <position position="147"/>
    </location>
    <ligand>
        <name>S-adenosyl-L-methionine</name>
        <dbReference type="ChEBI" id="CHEBI:59789"/>
    </ligand>
</feature>
<reference evidence="5 6" key="1">
    <citation type="submission" date="2015-10" db="EMBL/GenBank/DDBJ databases">
        <title>Metagenome-Assembled Genomes uncover a global brackish microbiome.</title>
        <authorList>
            <person name="Hugerth L.W."/>
            <person name="Larsson J."/>
            <person name="Alneberg J."/>
            <person name="Lindh M.V."/>
            <person name="Legrand C."/>
            <person name="Pinhassi J."/>
            <person name="Andersson A.F."/>
        </authorList>
    </citation>
    <scope>NUCLEOTIDE SEQUENCE [LARGE SCALE GENOMIC DNA]</scope>
    <source>
        <strain evidence="5">BACL6 MAG-120924-bin43</strain>
    </source>
</reference>
<protein>
    <recommendedName>
        <fullName evidence="7">TRAM domain-containing protein</fullName>
    </recommendedName>
</protein>
<keyword evidence="1 4" id="KW-0489">Methyltransferase</keyword>
<dbReference type="Gene3D" id="3.40.50.150">
    <property type="entry name" value="Vaccinia Virus protein VP39"/>
    <property type="match status" value="2"/>
</dbReference>
<feature type="binding site" evidence="4">
    <location>
        <position position="240"/>
    </location>
    <ligand>
        <name>S-adenosyl-L-methionine</name>
        <dbReference type="ChEBI" id="CHEBI:59789"/>
    </ligand>
</feature>
<dbReference type="PROSITE" id="PS51687">
    <property type="entry name" value="SAM_MT_RNA_M5U"/>
    <property type="match status" value="1"/>
</dbReference>
<gene>
    <name evidence="5" type="ORF">ABR75_00675</name>
</gene>
<dbReference type="GO" id="GO:0070475">
    <property type="term" value="P:rRNA base methylation"/>
    <property type="evidence" value="ECO:0007669"/>
    <property type="project" value="TreeGrafter"/>
</dbReference>
<proteinExistence type="inferred from homology"/>
<comment type="similarity">
    <text evidence="4">Belongs to the class I-like SAM-binding methyltransferase superfamily. RNA M5U methyltransferase family.</text>
</comment>
<feature type="active site" description="Nucleophile" evidence="4">
    <location>
        <position position="267"/>
    </location>
</feature>
<evidence type="ECO:0000256" key="3">
    <source>
        <dbReference type="ARBA" id="ARBA00022691"/>
    </source>
</evidence>
<dbReference type="InterPro" id="IPR010280">
    <property type="entry name" value="U5_MeTrfase_fam"/>
</dbReference>
<sequence length="314" mass="32803">MNAKVEIVREALRRNGKIETLEVTAGGCVPPTASRTTLRMAVTPNGRLGFRRGGSHDVIDTPTCLVAHSLLNDFIADVRITGATEATLRCGVATGEVGIWLHDEDGEDVHGATVTGLPSHVVVGRKAMLHEVVQGVSLQVSMASFFQASQVAAELLVSAVNDAAGDAALSGEYGPIIDAYGGVGLFTATLVDTDTPVVLVESNPSACSDARSNLHDHDVSIEQIAVEQWRVQDAGLVIADPARNGLGAMGVNAVVATEAKRIVLVSCDAVAGARDIRLLLDAGYTCEGVTVLDLFPNTPHVEVVSSFSRTGTTK</sequence>
<dbReference type="AlphaFoldDB" id="A0A0R2Q961"/>
<feature type="binding site" evidence="4">
    <location>
        <position position="201"/>
    </location>
    <ligand>
        <name>S-adenosyl-L-methionine</name>
        <dbReference type="ChEBI" id="CHEBI:59789"/>
    </ligand>
</feature>
<name>A0A0R2Q961_9ACTN</name>